<reference evidence="7 8" key="1">
    <citation type="submission" date="2024-05" db="EMBL/GenBank/DDBJ databases">
        <title>A high-quality chromosomal-level genome assembly of Topmouth culter (Culter alburnus).</title>
        <authorList>
            <person name="Zhao H."/>
        </authorList>
    </citation>
    <scope>NUCLEOTIDE SEQUENCE [LARGE SCALE GENOMIC DNA]</scope>
    <source>
        <strain evidence="7">CATC2023</strain>
        <tissue evidence="7">Muscle</tissue>
    </source>
</reference>
<dbReference type="SUPFAM" id="SSF54117">
    <property type="entry name" value="Interleukin 8-like chemokines"/>
    <property type="match status" value="1"/>
</dbReference>
<evidence type="ECO:0000256" key="5">
    <source>
        <dbReference type="SAM" id="SignalP"/>
    </source>
</evidence>
<dbReference type="InterPro" id="IPR036048">
    <property type="entry name" value="Interleukin_8-like_sf"/>
</dbReference>
<feature type="chain" id="PRO_5043732829" description="Chemokine interleukin-8-like domain-containing protein" evidence="5">
    <location>
        <begin position="24"/>
        <end position="99"/>
    </location>
</feature>
<dbReference type="GO" id="GO:0008009">
    <property type="term" value="F:chemokine activity"/>
    <property type="evidence" value="ECO:0007669"/>
    <property type="project" value="InterPro"/>
</dbReference>
<dbReference type="GO" id="GO:0005615">
    <property type="term" value="C:extracellular space"/>
    <property type="evidence" value="ECO:0007669"/>
    <property type="project" value="UniProtKB-KW"/>
</dbReference>
<protein>
    <recommendedName>
        <fullName evidence="6">Chemokine interleukin-8-like domain-containing protein</fullName>
    </recommendedName>
</protein>
<evidence type="ECO:0000256" key="4">
    <source>
        <dbReference type="ARBA" id="ARBA00022729"/>
    </source>
</evidence>
<dbReference type="PANTHER" id="PTHR12015">
    <property type="entry name" value="SMALL INDUCIBLE CYTOKINE A"/>
    <property type="match status" value="1"/>
</dbReference>
<feature type="signal peptide" evidence="5">
    <location>
        <begin position="1"/>
        <end position="23"/>
    </location>
</feature>
<evidence type="ECO:0000313" key="8">
    <source>
        <dbReference type="Proteomes" id="UP001479290"/>
    </source>
</evidence>
<keyword evidence="3" id="KW-0964">Secreted</keyword>
<dbReference type="CDD" id="cd00272">
    <property type="entry name" value="Chemokine_CC"/>
    <property type="match status" value="1"/>
</dbReference>
<dbReference type="Pfam" id="PF00048">
    <property type="entry name" value="IL8"/>
    <property type="match status" value="1"/>
</dbReference>
<keyword evidence="2" id="KW-0202">Cytokine</keyword>
<dbReference type="InterPro" id="IPR001811">
    <property type="entry name" value="Chemokine_IL8-like_dom"/>
</dbReference>
<accession>A0AAW1YVV2</accession>
<sequence>MMTVLKTAILLLMLCCAVQLTSAGLANDLAKSICCFSENNMRIPKKKLESYHWTSNICPVRYIVFKTVEKRQFCMNPENSWAKLNKNHIDKKRASKSPK</sequence>
<comment type="subcellular location">
    <subcellularLocation>
        <location evidence="1">Secreted</location>
    </subcellularLocation>
</comment>
<gene>
    <name evidence="7" type="ORF">ABG768_018010</name>
</gene>
<dbReference type="Gene3D" id="2.40.50.40">
    <property type="match status" value="1"/>
</dbReference>
<evidence type="ECO:0000256" key="3">
    <source>
        <dbReference type="ARBA" id="ARBA00022525"/>
    </source>
</evidence>
<evidence type="ECO:0000256" key="1">
    <source>
        <dbReference type="ARBA" id="ARBA00004613"/>
    </source>
</evidence>
<dbReference type="SMART" id="SM00199">
    <property type="entry name" value="SCY"/>
    <property type="match status" value="1"/>
</dbReference>
<comment type="caution">
    <text evidence="7">The sequence shown here is derived from an EMBL/GenBank/DDBJ whole genome shotgun (WGS) entry which is preliminary data.</text>
</comment>
<evidence type="ECO:0000259" key="6">
    <source>
        <dbReference type="SMART" id="SM00199"/>
    </source>
</evidence>
<evidence type="ECO:0000313" key="7">
    <source>
        <dbReference type="EMBL" id="KAK9952154.1"/>
    </source>
</evidence>
<dbReference type="InterPro" id="IPR039809">
    <property type="entry name" value="Chemokine_b/g/d"/>
</dbReference>
<organism evidence="7 8">
    <name type="scientific">Culter alburnus</name>
    <name type="common">Topmouth culter</name>
    <dbReference type="NCBI Taxonomy" id="194366"/>
    <lineage>
        <taxon>Eukaryota</taxon>
        <taxon>Metazoa</taxon>
        <taxon>Chordata</taxon>
        <taxon>Craniata</taxon>
        <taxon>Vertebrata</taxon>
        <taxon>Euteleostomi</taxon>
        <taxon>Actinopterygii</taxon>
        <taxon>Neopterygii</taxon>
        <taxon>Teleostei</taxon>
        <taxon>Ostariophysi</taxon>
        <taxon>Cypriniformes</taxon>
        <taxon>Xenocyprididae</taxon>
        <taxon>Xenocypridinae</taxon>
        <taxon>Culter</taxon>
    </lineage>
</organism>
<dbReference type="EMBL" id="JAWDJR010000024">
    <property type="protein sequence ID" value="KAK9952154.1"/>
    <property type="molecule type" value="Genomic_DNA"/>
</dbReference>
<dbReference type="Proteomes" id="UP001479290">
    <property type="component" value="Unassembled WGS sequence"/>
</dbReference>
<name>A0AAW1YVV2_CULAL</name>
<dbReference type="PANTHER" id="PTHR12015:SF183">
    <property type="entry name" value="C-C MOTIF CHEMOKINE 3"/>
    <property type="match status" value="1"/>
</dbReference>
<evidence type="ECO:0000256" key="2">
    <source>
        <dbReference type="ARBA" id="ARBA00022514"/>
    </source>
</evidence>
<proteinExistence type="predicted"/>
<keyword evidence="8" id="KW-1185">Reference proteome</keyword>
<keyword evidence="4 5" id="KW-0732">Signal</keyword>
<dbReference type="GO" id="GO:0006955">
    <property type="term" value="P:immune response"/>
    <property type="evidence" value="ECO:0007669"/>
    <property type="project" value="InterPro"/>
</dbReference>
<dbReference type="AlphaFoldDB" id="A0AAW1YVV2"/>
<feature type="domain" description="Chemokine interleukin-8-like" evidence="6">
    <location>
        <begin position="31"/>
        <end position="89"/>
    </location>
</feature>